<dbReference type="GO" id="GO:0008168">
    <property type="term" value="F:methyltransferase activity"/>
    <property type="evidence" value="ECO:0007669"/>
    <property type="project" value="UniProtKB-KW"/>
</dbReference>
<keyword evidence="3" id="KW-1185">Reference proteome</keyword>
<dbReference type="SUPFAM" id="SSF53335">
    <property type="entry name" value="S-adenosyl-L-methionine-dependent methyltransferases"/>
    <property type="match status" value="1"/>
</dbReference>
<dbReference type="EMBL" id="CP063849">
    <property type="protein sequence ID" value="QOY88172.1"/>
    <property type="molecule type" value="Genomic_DNA"/>
</dbReference>
<evidence type="ECO:0000259" key="1">
    <source>
        <dbReference type="Pfam" id="PF13847"/>
    </source>
</evidence>
<feature type="domain" description="Methyltransferase" evidence="1">
    <location>
        <begin position="126"/>
        <end position="209"/>
    </location>
</feature>
<dbReference type="GO" id="GO:0032259">
    <property type="term" value="P:methylation"/>
    <property type="evidence" value="ECO:0007669"/>
    <property type="project" value="UniProtKB-KW"/>
</dbReference>
<dbReference type="InterPro" id="IPR029063">
    <property type="entry name" value="SAM-dependent_MTases_sf"/>
</dbReference>
<dbReference type="InterPro" id="IPR050320">
    <property type="entry name" value="N5-glutamine_MTase"/>
</dbReference>
<keyword evidence="2" id="KW-0808">Transferase</keyword>
<evidence type="ECO:0000313" key="2">
    <source>
        <dbReference type="EMBL" id="QOY88172.1"/>
    </source>
</evidence>
<keyword evidence="2" id="KW-0489">Methyltransferase</keyword>
<gene>
    <name evidence="2" type="ORF">IRI77_36460</name>
</gene>
<name>A0A7S7NQX8_PALFE</name>
<sequence>MTIQPKQKPSPVALHDGTSARAAKAAIDAVRIERPDEFRRVFLNEHGNSIEAWDKQDGNVKTLVDIGLLEQLPDGKWRCPFLLTTWEDHYYLSDWPGGEQDFDEFEVFCPHVETRFFSNLCQARPGDYVLDLGTGSGILLIEAARRGARGLGIDISLRALDFARANAQLNGLADRVRFDRGDITDPAQYQSWGSPNLVICNPPFEPVPDDLGFPRRPLHSAAGPTGDGPTRAILAALRSWSHRPDLFQFVLFSLGSAPEAENEPDHIFLTEPLRRAAGDLGCMLELRELLRPLKIDDYLVLNFRRGTNDAEAWRKRMSSAGLGTLHLLFANLYACPGSSRGGVPTTRWTRHRNTFPEDVCFVWPLGVTSRSRGSDGAAEGDFIREHLNSLIVAKEKSMEGQTIDLRLDDVRIQSYLRDIISDGTLYGRLRPLVILDIPKPAAGDNGSEVGLLTIAGDDVVRFEKCDDRKLEETLGTIVSGRVFTMSADVRVPDATSPDFIRTCIDSMDVSKLASLRHWSGSTFQRFVVISSAFQPLTPLQQLFFAHFLSELAAAAIRERARTKEVLADASFMLGHDLKNRLGTLPMQALIDSLWAGDTAGARSQALRLDREVDSLYCIGSLFSVLAKSTEGCLPLEWLAPKFRSGWPRSFSQSDLRELGAAFGQLAAEAILAVDRDNELAITMIDADGPHVIRAEHRNPISRFSPFNAEAEQEIPAAAFLAGLAELCRNAARAVLNPSKREFFMRAHGGLKIEYEVSTDSASRSVTVTVWNPFVGKLQKVTSLDRIQNVYREFGDAIRLEAPVIVDANPHRPGPGQYAMSSCTFYPARLNFRRKTAHEG</sequence>
<proteinExistence type="predicted"/>
<dbReference type="InterPro" id="IPR025714">
    <property type="entry name" value="Methyltranfer_dom"/>
</dbReference>
<accession>A0A7S7NQX8</accession>
<dbReference type="Gene3D" id="3.40.50.150">
    <property type="entry name" value="Vaccinia Virus protein VP39"/>
    <property type="match status" value="1"/>
</dbReference>
<dbReference type="Proteomes" id="UP000593892">
    <property type="component" value="Chromosome"/>
</dbReference>
<organism evidence="2 3">
    <name type="scientific">Paludibaculum fermentans</name>
    <dbReference type="NCBI Taxonomy" id="1473598"/>
    <lineage>
        <taxon>Bacteria</taxon>
        <taxon>Pseudomonadati</taxon>
        <taxon>Acidobacteriota</taxon>
        <taxon>Terriglobia</taxon>
        <taxon>Bryobacterales</taxon>
        <taxon>Bryobacteraceae</taxon>
        <taxon>Paludibaculum</taxon>
    </lineage>
</organism>
<dbReference type="CDD" id="cd02440">
    <property type="entry name" value="AdoMet_MTases"/>
    <property type="match status" value="1"/>
</dbReference>
<evidence type="ECO:0000313" key="3">
    <source>
        <dbReference type="Proteomes" id="UP000593892"/>
    </source>
</evidence>
<protein>
    <submittedName>
        <fullName evidence="2">Methyltransferase domain-containing protein</fullName>
    </submittedName>
</protein>
<dbReference type="RefSeq" id="WP_194449835.1">
    <property type="nucleotide sequence ID" value="NZ_CP063849.1"/>
</dbReference>
<reference evidence="2 3" key="1">
    <citation type="submission" date="2020-10" db="EMBL/GenBank/DDBJ databases">
        <title>Complete genome sequence of Paludibaculum fermentans P105T, a facultatively anaerobic acidobacterium capable of dissimilatory Fe(III) reduction.</title>
        <authorList>
            <person name="Dedysh S.N."/>
            <person name="Beletsky A.V."/>
            <person name="Kulichevskaya I.S."/>
            <person name="Mardanov A.V."/>
            <person name="Ravin N.V."/>
        </authorList>
    </citation>
    <scope>NUCLEOTIDE SEQUENCE [LARGE SCALE GENOMIC DNA]</scope>
    <source>
        <strain evidence="2 3">P105</strain>
    </source>
</reference>
<dbReference type="KEGG" id="pfer:IRI77_36460"/>
<dbReference type="Pfam" id="PF13847">
    <property type="entry name" value="Methyltransf_31"/>
    <property type="match status" value="1"/>
</dbReference>
<dbReference type="PANTHER" id="PTHR18895:SF74">
    <property type="entry name" value="MTRF1L RELEASE FACTOR GLUTAMINE METHYLTRANSFERASE"/>
    <property type="match status" value="1"/>
</dbReference>
<dbReference type="PANTHER" id="PTHR18895">
    <property type="entry name" value="HEMK METHYLTRANSFERASE"/>
    <property type="match status" value="1"/>
</dbReference>
<dbReference type="AlphaFoldDB" id="A0A7S7NQX8"/>